<dbReference type="InterPro" id="IPR036051">
    <property type="entry name" value="KRAB_dom_sf"/>
</dbReference>
<proteinExistence type="predicted"/>
<feature type="compositionally biased region" description="Pro residues" evidence="1">
    <location>
        <begin position="1"/>
        <end position="10"/>
    </location>
</feature>
<evidence type="ECO:0000313" key="3">
    <source>
        <dbReference type="Proteomes" id="UP000515165"/>
    </source>
</evidence>
<name>A0A6J2F4L5_ZALCA</name>
<reference evidence="4" key="1">
    <citation type="submission" date="2025-08" db="UniProtKB">
        <authorList>
            <consortium name="RefSeq"/>
        </authorList>
    </citation>
    <scope>IDENTIFICATION</scope>
    <source>
        <tissue evidence="4">Blood</tissue>
    </source>
</reference>
<gene>
    <name evidence="4" type="primary">LOC113936468</name>
</gene>
<dbReference type="RefSeq" id="XP_027475526.2">
    <property type="nucleotide sequence ID" value="XM_027619725.2"/>
</dbReference>
<dbReference type="Gene3D" id="6.10.140.140">
    <property type="match status" value="1"/>
</dbReference>
<dbReference type="PANTHER" id="PTHR23232">
    <property type="entry name" value="KRAB DOMAIN C2H2 ZINC FINGER"/>
    <property type="match status" value="1"/>
</dbReference>
<dbReference type="GeneID" id="113936468"/>
<protein>
    <submittedName>
        <fullName evidence="4">Zinc finger protein 211-like</fullName>
    </submittedName>
</protein>
<organism evidence="3 4">
    <name type="scientific">Zalophus californianus</name>
    <name type="common">California sealion</name>
    <dbReference type="NCBI Taxonomy" id="9704"/>
    <lineage>
        <taxon>Eukaryota</taxon>
        <taxon>Metazoa</taxon>
        <taxon>Chordata</taxon>
        <taxon>Craniata</taxon>
        <taxon>Vertebrata</taxon>
        <taxon>Euteleostomi</taxon>
        <taxon>Mammalia</taxon>
        <taxon>Eutheria</taxon>
        <taxon>Laurasiatheria</taxon>
        <taxon>Carnivora</taxon>
        <taxon>Caniformia</taxon>
        <taxon>Pinnipedia</taxon>
        <taxon>Otariidae</taxon>
        <taxon>Zalophus</taxon>
    </lineage>
</organism>
<dbReference type="InterPro" id="IPR001909">
    <property type="entry name" value="KRAB"/>
</dbReference>
<feature type="domain" description="KRAB" evidence="2">
    <location>
        <begin position="78"/>
        <end position="149"/>
    </location>
</feature>
<dbReference type="KEGG" id="zca:113936468"/>
<evidence type="ECO:0000259" key="2">
    <source>
        <dbReference type="PROSITE" id="PS50805"/>
    </source>
</evidence>
<dbReference type="SUPFAM" id="SSF109640">
    <property type="entry name" value="KRAB domain (Kruppel-associated box)"/>
    <property type="match status" value="1"/>
</dbReference>
<dbReference type="PROSITE" id="PS50805">
    <property type="entry name" value="KRAB"/>
    <property type="match status" value="1"/>
</dbReference>
<dbReference type="SMART" id="SM00349">
    <property type="entry name" value="KRAB"/>
    <property type="match status" value="1"/>
</dbReference>
<dbReference type="Pfam" id="PF01352">
    <property type="entry name" value="KRAB"/>
    <property type="match status" value="1"/>
</dbReference>
<dbReference type="OrthoDB" id="9837816at2759"/>
<dbReference type="GO" id="GO:0006355">
    <property type="term" value="P:regulation of DNA-templated transcription"/>
    <property type="evidence" value="ECO:0007669"/>
    <property type="project" value="InterPro"/>
</dbReference>
<evidence type="ECO:0000313" key="4">
    <source>
        <dbReference type="RefSeq" id="XP_027475526.2"/>
    </source>
</evidence>
<dbReference type="CDD" id="cd07765">
    <property type="entry name" value="KRAB_A-box"/>
    <property type="match status" value="1"/>
</dbReference>
<keyword evidence="3" id="KW-1185">Reference proteome</keyword>
<dbReference type="AlphaFoldDB" id="A0A6J2F4L5"/>
<sequence length="173" mass="18789">MLLPTPPFPPAEVSRPLVQDGSGAAPGTCRLLRRPRSTPPRDRAAQPRGRPTTAGDAGSPRGGTFSADQLNPSLPGQVTFEDVAVYFSQEERRLLNVTQRHLYHDVILENFELIGSLGCLCQVEDEENPLEQVKNCRAPTHQNTPSCVGSVAWTSRPALASASNKLLTVWGSY</sequence>
<evidence type="ECO:0000256" key="1">
    <source>
        <dbReference type="SAM" id="MobiDB-lite"/>
    </source>
</evidence>
<dbReference type="Proteomes" id="UP000515165">
    <property type="component" value="Chromosome 17"/>
</dbReference>
<dbReference type="InterPro" id="IPR050169">
    <property type="entry name" value="Krueppel_C2H2_ZnF"/>
</dbReference>
<dbReference type="PANTHER" id="PTHR23232:SF133">
    <property type="entry name" value="RIKEN CDNA 1700020N01 GENE"/>
    <property type="match status" value="1"/>
</dbReference>
<feature type="region of interest" description="Disordered" evidence="1">
    <location>
        <begin position="1"/>
        <end position="73"/>
    </location>
</feature>
<accession>A0A6J2F4L5</accession>